<accession>A0A927BS67</accession>
<evidence type="ECO:0000259" key="4">
    <source>
        <dbReference type="PROSITE" id="PS01124"/>
    </source>
</evidence>
<gene>
    <name evidence="5" type="ORF">IDH44_06195</name>
</gene>
<dbReference type="InterPro" id="IPR014710">
    <property type="entry name" value="RmlC-like_jellyroll"/>
</dbReference>
<reference evidence="5" key="1">
    <citation type="submission" date="2020-09" db="EMBL/GenBank/DDBJ databases">
        <title>A novel bacterium of genus Paenibacillus, isolated from South China Sea.</title>
        <authorList>
            <person name="Huang H."/>
            <person name="Mo K."/>
            <person name="Hu Y."/>
        </authorList>
    </citation>
    <scope>NUCLEOTIDE SEQUENCE</scope>
    <source>
        <strain evidence="5">IB182496</strain>
    </source>
</reference>
<name>A0A927BS67_9BACL</name>
<dbReference type="Pfam" id="PF12833">
    <property type="entry name" value="HTH_18"/>
    <property type="match status" value="1"/>
</dbReference>
<dbReference type="Proteomes" id="UP000621560">
    <property type="component" value="Unassembled WGS sequence"/>
</dbReference>
<dbReference type="Gene3D" id="1.10.10.60">
    <property type="entry name" value="Homeodomain-like"/>
    <property type="match status" value="2"/>
</dbReference>
<dbReference type="SMART" id="SM00342">
    <property type="entry name" value="HTH_ARAC"/>
    <property type="match status" value="1"/>
</dbReference>
<protein>
    <submittedName>
        <fullName evidence="5">Helix-turn-helix transcriptional regulator</fullName>
    </submittedName>
</protein>
<keyword evidence="3" id="KW-0804">Transcription</keyword>
<proteinExistence type="predicted"/>
<evidence type="ECO:0000313" key="6">
    <source>
        <dbReference type="Proteomes" id="UP000621560"/>
    </source>
</evidence>
<sequence length="275" mass="32685">MLGYAYRSARPIPRGTLHSHSYYEVYYFHEGKCTYLIGDKIFVLAPGDLIVMYGMTLHCPHTDPAYPYVRTTIHFEPAGLAPYLESPYAVNVLQPFQELRNHRLRLRGAEKEEAERILAFMHRQQQRRDRIGDNRMRLAFADLLHFIYEQCLQPLRERPDLPSDKERTVQEMISYLEAHYADDLNLETLQRHIHLSKSYLAKIFKDVTGITIFEFVYRRRINQARILFLFEPQLSVTEVAFRVGFKHLAHFSRMFKQHLGVTPEQYRRHQRQQAE</sequence>
<keyword evidence="6" id="KW-1185">Reference proteome</keyword>
<dbReference type="Pfam" id="PF02311">
    <property type="entry name" value="AraC_binding"/>
    <property type="match status" value="1"/>
</dbReference>
<evidence type="ECO:0000256" key="3">
    <source>
        <dbReference type="ARBA" id="ARBA00023163"/>
    </source>
</evidence>
<dbReference type="PRINTS" id="PR00032">
    <property type="entry name" value="HTHARAC"/>
</dbReference>
<comment type="caution">
    <text evidence="5">The sequence shown here is derived from an EMBL/GenBank/DDBJ whole genome shotgun (WGS) entry which is preliminary data.</text>
</comment>
<dbReference type="InterPro" id="IPR037923">
    <property type="entry name" value="HTH-like"/>
</dbReference>
<dbReference type="InterPro" id="IPR003313">
    <property type="entry name" value="AraC-bd"/>
</dbReference>
<dbReference type="PANTHER" id="PTHR43280">
    <property type="entry name" value="ARAC-FAMILY TRANSCRIPTIONAL REGULATOR"/>
    <property type="match status" value="1"/>
</dbReference>
<dbReference type="PROSITE" id="PS01124">
    <property type="entry name" value="HTH_ARAC_FAMILY_2"/>
    <property type="match status" value="1"/>
</dbReference>
<dbReference type="SUPFAM" id="SSF46689">
    <property type="entry name" value="Homeodomain-like"/>
    <property type="match status" value="2"/>
</dbReference>
<dbReference type="InterPro" id="IPR020449">
    <property type="entry name" value="Tscrpt_reg_AraC-type_HTH"/>
</dbReference>
<organism evidence="5 6">
    <name type="scientific">Paenibacillus sabuli</name>
    <dbReference type="NCBI Taxonomy" id="2772509"/>
    <lineage>
        <taxon>Bacteria</taxon>
        <taxon>Bacillati</taxon>
        <taxon>Bacillota</taxon>
        <taxon>Bacilli</taxon>
        <taxon>Bacillales</taxon>
        <taxon>Paenibacillaceae</taxon>
        <taxon>Paenibacillus</taxon>
    </lineage>
</organism>
<dbReference type="PANTHER" id="PTHR43280:SF28">
    <property type="entry name" value="HTH-TYPE TRANSCRIPTIONAL ACTIVATOR RHAS"/>
    <property type="match status" value="1"/>
</dbReference>
<keyword evidence="1" id="KW-0805">Transcription regulation</keyword>
<dbReference type="Gene3D" id="2.60.120.10">
    <property type="entry name" value="Jelly Rolls"/>
    <property type="match status" value="1"/>
</dbReference>
<dbReference type="SUPFAM" id="SSF51215">
    <property type="entry name" value="Regulatory protein AraC"/>
    <property type="match status" value="1"/>
</dbReference>
<dbReference type="EMBL" id="JACXIZ010000012">
    <property type="protein sequence ID" value="MBD2844775.1"/>
    <property type="molecule type" value="Genomic_DNA"/>
</dbReference>
<keyword evidence="2" id="KW-0238">DNA-binding</keyword>
<dbReference type="InterPro" id="IPR018060">
    <property type="entry name" value="HTH_AraC"/>
</dbReference>
<dbReference type="InterPro" id="IPR009057">
    <property type="entry name" value="Homeodomain-like_sf"/>
</dbReference>
<dbReference type="GO" id="GO:0043565">
    <property type="term" value="F:sequence-specific DNA binding"/>
    <property type="evidence" value="ECO:0007669"/>
    <property type="project" value="InterPro"/>
</dbReference>
<feature type="domain" description="HTH araC/xylS-type" evidence="4">
    <location>
        <begin position="170"/>
        <end position="269"/>
    </location>
</feature>
<dbReference type="AlphaFoldDB" id="A0A927BS67"/>
<evidence type="ECO:0000313" key="5">
    <source>
        <dbReference type="EMBL" id="MBD2844775.1"/>
    </source>
</evidence>
<evidence type="ECO:0000256" key="1">
    <source>
        <dbReference type="ARBA" id="ARBA00023015"/>
    </source>
</evidence>
<dbReference type="GO" id="GO:0003700">
    <property type="term" value="F:DNA-binding transcription factor activity"/>
    <property type="evidence" value="ECO:0007669"/>
    <property type="project" value="InterPro"/>
</dbReference>
<evidence type="ECO:0000256" key="2">
    <source>
        <dbReference type="ARBA" id="ARBA00023125"/>
    </source>
</evidence>